<organism evidence="1 2">
    <name type="scientific">Araneus ventricosus</name>
    <name type="common">Orbweaver spider</name>
    <name type="synonym">Epeira ventricosa</name>
    <dbReference type="NCBI Taxonomy" id="182803"/>
    <lineage>
        <taxon>Eukaryota</taxon>
        <taxon>Metazoa</taxon>
        <taxon>Ecdysozoa</taxon>
        <taxon>Arthropoda</taxon>
        <taxon>Chelicerata</taxon>
        <taxon>Arachnida</taxon>
        <taxon>Araneae</taxon>
        <taxon>Araneomorphae</taxon>
        <taxon>Entelegynae</taxon>
        <taxon>Araneoidea</taxon>
        <taxon>Araneidae</taxon>
        <taxon>Araneus</taxon>
    </lineage>
</organism>
<gene>
    <name evidence="1" type="ORF">AVEN_136215_1</name>
</gene>
<accession>A0A4Y2WZN7</accession>
<reference evidence="1 2" key="1">
    <citation type="journal article" date="2019" name="Sci. Rep.">
        <title>Orb-weaving spider Araneus ventricosus genome elucidates the spidroin gene catalogue.</title>
        <authorList>
            <person name="Kono N."/>
            <person name="Nakamura H."/>
            <person name="Ohtoshi R."/>
            <person name="Moran D.A.P."/>
            <person name="Shinohara A."/>
            <person name="Yoshida Y."/>
            <person name="Fujiwara M."/>
            <person name="Mori M."/>
            <person name="Tomita M."/>
            <person name="Arakawa K."/>
        </authorList>
    </citation>
    <scope>NUCLEOTIDE SEQUENCE [LARGE SCALE GENOMIC DNA]</scope>
</reference>
<evidence type="ECO:0000313" key="1">
    <source>
        <dbReference type="EMBL" id="GBO42721.1"/>
    </source>
</evidence>
<dbReference type="PANTHER" id="PTHR33327:SF3">
    <property type="entry name" value="RNA-DIRECTED DNA POLYMERASE"/>
    <property type="match status" value="1"/>
</dbReference>
<protein>
    <submittedName>
        <fullName evidence="1">Uncharacterized protein</fullName>
    </submittedName>
</protein>
<proteinExistence type="predicted"/>
<dbReference type="Proteomes" id="UP000499080">
    <property type="component" value="Unassembled WGS sequence"/>
</dbReference>
<evidence type="ECO:0000313" key="2">
    <source>
        <dbReference type="Proteomes" id="UP000499080"/>
    </source>
</evidence>
<sequence>MQLGDKKPSQLLHEMQDLSFGKIEEYVLRMLWFQRLPITTQQILSASTDKLASLALAADKIAEVSGVGTCVNSVEVESARLNRLEAHLRPFALAKQITTGVKNSYFLGASDKRCSTDSFDQTLTFLRHFLKSNTLRSRKLPCPERLLRKLSLL</sequence>
<keyword evidence="2" id="KW-1185">Reference proteome</keyword>
<dbReference type="AlphaFoldDB" id="A0A4Y2WZN7"/>
<comment type="caution">
    <text evidence="1">The sequence shown here is derived from an EMBL/GenBank/DDBJ whole genome shotgun (WGS) entry which is preliminary data.</text>
</comment>
<dbReference type="PANTHER" id="PTHR33327">
    <property type="entry name" value="ENDONUCLEASE"/>
    <property type="match status" value="1"/>
</dbReference>
<name>A0A4Y2WZN7_ARAVE</name>
<dbReference type="EMBL" id="BGPR01068961">
    <property type="protein sequence ID" value="GBO42721.1"/>
    <property type="molecule type" value="Genomic_DNA"/>
</dbReference>